<dbReference type="GO" id="GO:0005615">
    <property type="term" value="C:extracellular space"/>
    <property type="evidence" value="ECO:0007669"/>
    <property type="project" value="TreeGrafter"/>
</dbReference>
<evidence type="ECO:0000256" key="1">
    <source>
        <dbReference type="ARBA" id="ARBA00001947"/>
    </source>
</evidence>
<dbReference type="SMART" id="SM00631">
    <property type="entry name" value="Zn_pept"/>
    <property type="match status" value="1"/>
</dbReference>
<evidence type="ECO:0000256" key="4">
    <source>
        <dbReference type="ARBA" id="ARBA00022801"/>
    </source>
</evidence>
<evidence type="ECO:0000256" key="6">
    <source>
        <dbReference type="ARBA" id="ARBA00023049"/>
    </source>
</evidence>
<evidence type="ECO:0000259" key="8">
    <source>
        <dbReference type="PROSITE" id="PS52035"/>
    </source>
</evidence>
<keyword evidence="6" id="KW-0482">Metalloprotease</keyword>
<dbReference type="GO" id="GO:0004181">
    <property type="term" value="F:metallocarboxypeptidase activity"/>
    <property type="evidence" value="ECO:0007669"/>
    <property type="project" value="InterPro"/>
</dbReference>
<comment type="similarity">
    <text evidence="2 7">Belongs to the peptidase M14 family.</text>
</comment>
<proteinExistence type="inferred from homology"/>
<dbReference type="Proteomes" id="UP000298058">
    <property type="component" value="Unassembled WGS sequence"/>
</dbReference>
<keyword evidence="5" id="KW-0862">Zinc</keyword>
<accession>A0A4R9LZC3</accession>
<feature type="domain" description="Peptidase M14" evidence="8">
    <location>
        <begin position="177"/>
        <end position="463"/>
    </location>
</feature>
<evidence type="ECO:0000256" key="5">
    <source>
        <dbReference type="ARBA" id="ARBA00022833"/>
    </source>
</evidence>
<feature type="active site" description="Proton donor/acceptor" evidence="7">
    <location>
        <position position="435"/>
    </location>
</feature>
<dbReference type="AlphaFoldDB" id="A0A4R9LZC3"/>
<organism evidence="9 10">
    <name type="scientific">Leptospira idonii</name>
    <dbReference type="NCBI Taxonomy" id="1193500"/>
    <lineage>
        <taxon>Bacteria</taxon>
        <taxon>Pseudomonadati</taxon>
        <taxon>Spirochaetota</taxon>
        <taxon>Spirochaetia</taxon>
        <taxon>Leptospirales</taxon>
        <taxon>Leptospiraceae</taxon>
        <taxon>Leptospira</taxon>
    </lineage>
</organism>
<reference evidence="9" key="1">
    <citation type="journal article" date="2019" name="PLoS Negl. Trop. Dis.">
        <title>Revisiting the worldwide diversity of Leptospira species in the environment.</title>
        <authorList>
            <person name="Vincent A.T."/>
            <person name="Schiettekatte O."/>
            <person name="Bourhy P."/>
            <person name="Veyrier F.J."/>
            <person name="Picardeau M."/>
        </authorList>
    </citation>
    <scope>NUCLEOTIDE SEQUENCE [LARGE SCALE GENOMIC DNA]</scope>
    <source>
        <strain evidence="9">201300427</strain>
    </source>
</reference>
<evidence type="ECO:0000313" key="10">
    <source>
        <dbReference type="Proteomes" id="UP000298058"/>
    </source>
</evidence>
<dbReference type="GO" id="GO:0006508">
    <property type="term" value="P:proteolysis"/>
    <property type="evidence" value="ECO:0007669"/>
    <property type="project" value="UniProtKB-KW"/>
</dbReference>
<evidence type="ECO:0000256" key="3">
    <source>
        <dbReference type="ARBA" id="ARBA00022670"/>
    </source>
</evidence>
<keyword evidence="4" id="KW-0378">Hydrolase</keyword>
<name>A0A4R9LZC3_9LEPT</name>
<evidence type="ECO:0000256" key="7">
    <source>
        <dbReference type="PROSITE-ProRule" id="PRU01379"/>
    </source>
</evidence>
<dbReference type="PROSITE" id="PS52035">
    <property type="entry name" value="PEPTIDASE_M14"/>
    <property type="match status" value="1"/>
</dbReference>
<dbReference type="InterPro" id="IPR000834">
    <property type="entry name" value="Peptidase_M14"/>
</dbReference>
<keyword evidence="3" id="KW-0645">Protease</keyword>
<dbReference type="PRINTS" id="PR00765">
    <property type="entry name" value="CRBOXYPTASEA"/>
</dbReference>
<dbReference type="PANTHER" id="PTHR11705:SF143">
    <property type="entry name" value="SLL0236 PROTEIN"/>
    <property type="match status" value="1"/>
</dbReference>
<sequence length="551" mass="63228">MDSGFSLASKELLPRTNSPPGMHFISAISTPLQGRGLLTSVLHWGKRKIAAKKKKLDKEGVKCVFILLVLQMFSCIGFVKRQTLPQSPLGDVSQFTIASFPHTRLNEFQILTNHKIPIRYSEGGKHYVSFTKQDWDLSYKNYDLFTKEPSDLGFKYISGNEETRIEKKHFELSDILQGYKDNTLNQRYLKKTNESFPHFTQLYVLGETKGKQKLFAFRMTDLSVEPSSKIPVLFHCSLHANETITTEHCYDIIYQILSSKESTAKYLSKLDIWILPIANPDGAEAFWNQSHLLGRKNNREDNGNGVDLNRNFPFHWGKSGSKFSSQYKTSPYYRGKEEASEEETKMLIRLADSHRFVASIGFHAYANSLLIPYSIESYTNPNPDLAKLMADKIVKNVTSYHPEKEFTAKKNLYPVDGVDQDFLYFRYGTLAYVLESSHLNPDYAQVPGIISGFRPIWQNLLNELIDSKKIWIQIQDEEKNPVSVEVRLENLQLFHGENRTSHPNTGVFFLLWDDSLKGKIFLEKDGYESLQLDAESCLGNVPKIIIMKRKK</sequence>
<dbReference type="GO" id="GO:0008270">
    <property type="term" value="F:zinc ion binding"/>
    <property type="evidence" value="ECO:0007669"/>
    <property type="project" value="InterPro"/>
</dbReference>
<dbReference type="Gene3D" id="3.40.630.10">
    <property type="entry name" value="Zn peptidases"/>
    <property type="match status" value="1"/>
</dbReference>
<gene>
    <name evidence="9" type="ORF">EHS15_11200</name>
</gene>
<comment type="caution">
    <text evidence="9">The sequence shown here is derived from an EMBL/GenBank/DDBJ whole genome shotgun (WGS) entry which is preliminary data.</text>
</comment>
<protein>
    <submittedName>
        <fullName evidence="9">Peptidase M14</fullName>
    </submittedName>
</protein>
<dbReference type="OrthoDB" id="9802862at2"/>
<dbReference type="SUPFAM" id="SSF53187">
    <property type="entry name" value="Zn-dependent exopeptidases"/>
    <property type="match status" value="1"/>
</dbReference>
<evidence type="ECO:0000256" key="2">
    <source>
        <dbReference type="ARBA" id="ARBA00005988"/>
    </source>
</evidence>
<keyword evidence="10" id="KW-1185">Reference proteome</keyword>
<dbReference type="PANTHER" id="PTHR11705">
    <property type="entry name" value="PROTEASE FAMILY M14 CARBOXYPEPTIDASE A,B"/>
    <property type="match status" value="1"/>
</dbReference>
<dbReference type="Pfam" id="PF00246">
    <property type="entry name" value="Peptidase_M14"/>
    <property type="match status" value="1"/>
</dbReference>
<evidence type="ECO:0000313" key="9">
    <source>
        <dbReference type="EMBL" id="TGN18971.1"/>
    </source>
</evidence>
<dbReference type="EMBL" id="RQHW01000042">
    <property type="protein sequence ID" value="TGN18971.1"/>
    <property type="molecule type" value="Genomic_DNA"/>
</dbReference>
<comment type="cofactor">
    <cofactor evidence="1">
        <name>Zn(2+)</name>
        <dbReference type="ChEBI" id="CHEBI:29105"/>
    </cofactor>
</comment>